<protein>
    <submittedName>
        <fullName evidence="1">Uncharacterized protein</fullName>
    </submittedName>
</protein>
<organism evidence="1 2">
    <name type="scientific">Haloarcula vallismortis</name>
    <name type="common">Halobacterium vallismortis</name>
    <dbReference type="NCBI Taxonomy" id="28442"/>
    <lineage>
        <taxon>Archaea</taxon>
        <taxon>Methanobacteriati</taxon>
        <taxon>Methanobacteriota</taxon>
        <taxon>Stenosarchaea group</taxon>
        <taxon>Halobacteria</taxon>
        <taxon>Halobacteriales</taxon>
        <taxon>Haloarculaceae</taxon>
        <taxon>Haloarcula</taxon>
    </lineage>
</organism>
<sequence length="88" mass="9523">MSTDSENPRSTKITLTFEEGHWVATDEDSGLTAQAPTREEALEALDATVAVQEGGIDADDPFFSAPAFEGEPTDEEDVDDIVYGEIEE</sequence>
<accession>A0A1H3B0Y5</accession>
<dbReference type="STRING" id="28442.SAMN05443574_13520"/>
<dbReference type="RefSeq" id="WP_004517571.1">
    <property type="nucleotide sequence ID" value="NZ_FNOF01000035.1"/>
</dbReference>
<dbReference type="EMBL" id="FNOF01000035">
    <property type="protein sequence ID" value="SDX35626.1"/>
    <property type="molecule type" value="Genomic_DNA"/>
</dbReference>
<evidence type="ECO:0000313" key="1">
    <source>
        <dbReference type="EMBL" id="SDX35626.1"/>
    </source>
</evidence>
<gene>
    <name evidence="1" type="ORF">SAMN05443574_13520</name>
</gene>
<evidence type="ECO:0000313" key="2">
    <source>
        <dbReference type="Proteomes" id="UP000182573"/>
    </source>
</evidence>
<name>A0A1H3B0Y5_HALVA</name>
<dbReference type="InterPro" id="IPR055811">
    <property type="entry name" value="DUF7387"/>
</dbReference>
<reference evidence="1 2" key="1">
    <citation type="submission" date="2016-10" db="EMBL/GenBank/DDBJ databases">
        <authorList>
            <person name="de Groot N.N."/>
        </authorList>
    </citation>
    <scope>NUCLEOTIDE SEQUENCE [LARGE SCALE GENOMIC DNA]</scope>
    <source>
        <strain evidence="1 2">DSM 3756</strain>
    </source>
</reference>
<dbReference type="Proteomes" id="UP000182573">
    <property type="component" value="Unassembled WGS sequence"/>
</dbReference>
<proteinExistence type="predicted"/>
<dbReference type="AlphaFoldDB" id="A0A1H3B0Y5"/>
<dbReference type="Pfam" id="PF24113">
    <property type="entry name" value="DUF7387"/>
    <property type="match status" value="1"/>
</dbReference>